<dbReference type="AlphaFoldDB" id="A0A0A9DEG4"/>
<accession>A0A0A9DEG4</accession>
<dbReference type="EMBL" id="GBRH01211689">
    <property type="protein sequence ID" value="JAD86206.1"/>
    <property type="molecule type" value="Transcribed_RNA"/>
</dbReference>
<sequence length="89" mass="9974">MTTTPNAELYNSPLNHFSDARDCQLNELFLYTCSLETGAADLNVFSYLDSLGLSCVSVVDSVVLNIMSYCSVLRRLSLHQCHRLLNVTR</sequence>
<evidence type="ECO:0000259" key="1">
    <source>
        <dbReference type="Pfam" id="PF23622"/>
    </source>
</evidence>
<dbReference type="Pfam" id="PF23622">
    <property type="entry name" value="LRR_At1g61320_AtMIF1"/>
    <property type="match status" value="1"/>
</dbReference>
<reference evidence="2" key="2">
    <citation type="journal article" date="2015" name="Data Brief">
        <title>Shoot transcriptome of the giant reed, Arundo donax.</title>
        <authorList>
            <person name="Barrero R.A."/>
            <person name="Guerrero F.D."/>
            <person name="Moolhuijzen P."/>
            <person name="Goolsby J.A."/>
            <person name="Tidwell J."/>
            <person name="Bellgard S.E."/>
            <person name="Bellgard M.I."/>
        </authorList>
    </citation>
    <scope>NUCLEOTIDE SEQUENCE</scope>
    <source>
        <tissue evidence="2">Shoot tissue taken approximately 20 cm above the soil surface</tissue>
    </source>
</reference>
<name>A0A0A9DEG4_ARUDO</name>
<proteinExistence type="predicted"/>
<dbReference type="InterPro" id="IPR055357">
    <property type="entry name" value="LRR_At1g61320_AtMIF1"/>
</dbReference>
<reference evidence="2" key="1">
    <citation type="submission" date="2014-09" db="EMBL/GenBank/DDBJ databases">
        <authorList>
            <person name="Magalhaes I.L.F."/>
            <person name="Oliveira U."/>
            <person name="Santos F.R."/>
            <person name="Vidigal T.H.D.A."/>
            <person name="Brescovit A.D."/>
            <person name="Santos A.J."/>
        </authorList>
    </citation>
    <scope>NUCLEOTIDE SEQUENCE</scope>
    <source>
        <tissue evidence="2">Shoot tissue taken approximately 20 cm above the soil surface</tissue>
    </source>
</reference>
<organism evidence="2">
    <name type="scientific">Arundo donax</name>
    <name type="common">Giant reed</name>
    <name type="synonym">Donax arundinaceus</name>
    <dbReference type="NCBI Taxonomy" id="35708"/>
    <lineage>
        <taxon>Eukaryota</taxon>
        <taxon>Viridiplantae</taxon>
        <taxon>Streptophyta</taxon>
        <taxon>Embryophyta</taxon>
        <taxon>Tracheophyta</taxon>
        <taxon>Spermatophyta</taxon>
        <taxon>Magnoliopsida</taxon>
        <taxon>Liliopsida</taxon>
        <taxon>Poales</taxon>
        <taxon>Poaceae</taxon>
        <taxon>PACMAD clade</taxon>
        <taxon>Arundinoideae</taxon>
        <taxon>Arundineae</taxon>
        <taxon>Arundo</taxon>
    </lineage>
</organism>
<evidence type="ECO:0000313" key="2">
    <source>
        <dbReference type="EMBL" id="JAD86206.1"/>
    </source>
</evidence>
<feature type="domain" description="At1g61320/AtMIF1 LRR" evidence="1">
    <location>
        <begin position="6"/>
        <end position="85"/>
    </location>
</feature>
<protein>
    <recommendedName>
        <fullName evidence="1">At1g61320/AtMIF1 LRR domain-containing protein</fullName>
    </recommendedName>
</protein>